<comment type="subunit">
    <text evidence="2">F-type ATPases have 2 components, CF(1) - the catalytic core - and CF(0) - the membrane proton channel. CF(1) has five subunits: alpha(3), beta(3), gamma(1), delta(1), epsilon(1). CF(0) has three main subunits: a, b and c.</text>
</comment>
<dbReference type="InterPro" id="IPR038662">
    <property type="entry name" value="ATP_synth_F0_csu_sf"/>
</dbReference>
<dbReference type="GO" id="GO:0045259">
    <property type="term" value="C:proton-transporting ATP synthase complex"/>
    <property type="evidence" value="ECO:0007669"/>
    <property type="project" value="InterPro"/>
</dbReference>
<dbReference type="AlphaFoldDB" id="A0A2I4PEP0"/>
<keyword evidence="2" id="KW-0813">Transport</keyword>
<evidence type="ECO:0000256" key="2">
    <source>
        <dbReference type="RuleBase" id="RU004221"/>
    </source>
</evidence>
<dbReference type="GO" id="GO:0008289">
    <property type="term" value="F:lipid binding"/>
    <property type="evidence" value="ECO:0007669"/>
    <property type="project" value="UniProtKB-KW"/>
</dbReference>
<dbReference type="InterPro" id="IPR000454">
    <property type="entry name" value="ATP_synth_F0_csu"/>
</dbReference>
<reference evidence="3" key="1">
    <citation type="submission" date="2016-07" db="EMBL/GenBank/DDBJ databases">
        <title>Mitochondrial genome evolution in Stichotrich ciliates.</title>
        <authorList>
            <person name="Chen X."/>
            <person name="Landweber L."/>
        </authorList>
    </citation>
    <scope>NUCLEOTIDE SEQUENCE</scope>
</reference>
<comment type="subcellular location">
    <subcellularLocation>
        <location evidence="2">Mitochondrion membrane</location>
        <topology evidence="2">Multi-pass membrane protein</topology>
    </subcellularLocation>
</comment>
<dbReference type="SUPFAM" id="SSF81333">
    <property type="entry name" value="F1F0 ATP synthase subunit C"/>
    <property type="match status" value="1"/>
</dbReference>
<organism evidence="3">
    <name type="scientific">Urostyla grandis</name>
    <dbReference type="NCBI Taxonomy" id="57509"/>
    <lineage>
        <taxon>Eukaryota</taxon>
        <taxon>Sar</taxon>
        <taxon>Alveolata</taxon>
        <taxon>Ciliophora</taxon>
        <taxon>Intramacronucleata</taxon>
        <taxon>Spirotrichea</taxon>
        <taxon>Stichotrichia</taxon>
        <taxon>Urostylida</taxon>
        <taxon>Urostylidae</taxon>
        <taxon>Urostyla</taxon>
    </lineage>
</organism>
<keyword evidence="2" id="KW-0375">Hydrogen ion transport</keyword>
<dbReference type="GO" id="GO:0015986">
    <property type="term" value="P:proton motive force-driven ATP synthesis"/>
    <property type="evidence" value="ECO:0007669"/>
    <property type="project" value="InterPro"/>
</dbReference>
<keyword evidence="2" id="KW-0472">Membrane</keyword>
<dbReference type="GO" id="GO:0015078">
    <property type="term" value="F:proton transmembrane transporter activity"/>
    <property type="evidence" value="ECO:0007669"/>
    <property type="project" value="InterPro"/>
</dbReference>
<name>A0A2I4PEP0_9SPIT</name>
<dbReference type="GO" id="GO:0031966">
    <property type="term" value="C:mitochondrial membrane"/>
    <property type="evidence" value="ECO:0007669"/>
    <property type="project" value="UniProtKB-SubCell"/>
</dbReference>
<dbReference type="PRINTS" id="PR00124">
    <property type="entry name" value="ATPASEC"/>
</dbReference>
<evidence type="ECO:0000313" key="3">
    <source>
        <dbReference type="EMBL" id="APW82393.1"/>
    </source>
</evidence>
<dbReference type="InterPro" id="IPR035921">
    <property type="entry name" value="F/V-ATP_Csub_sf"/>
</dbReference>
<protein>
    <recommendedName>
        <fullName evidence="2">ATP synthase subunit 9, mitochondrial</fullName>
    </recommendedName>
</protein>
<keyword evidence="2 3" id="KW-0496">Mitochondrion</keyword>
<gene>
    <name evidence="3" type="primary">atp9</name>
</gene>
<keyword evidence="2" id="KW-0812">Transmembrane</keyword>
<keyword evidence="2" id="KW-0446">Lipid-binding</keyword>
<feature type="transmembrane region" description="Helical" evidence="2">
    <location>
        <begin position="97"/>
        <end position="117"/>
    </location>
</feature>
<dbReference type="Gene3D" id="1.20.20.10">
    <property type="entry name" value="F1F0 ATP synthase subunit C"/>
    <property type="match status" value="1"/>
</dbReference>
<keyword evidence="2" id="KW-0406">Ion transport</keyword>
<proteinExistence type="inferred from homology"/>
<evidence type="ECO:0000256" key="1">
    <source>
        <dbReference type="ARBA" id="ARBA00006704"/>
    </source>
</evidence>
<comment type="similarity">
    <text evidence="1 2">Belongs to the ATPase C chain family.</text>
</comment>
<sequence>MVSYSLASLLVIDDFHLNFYEWQTPLHGQFTSWTSYLTISVNPLLFIKAAKIISLSFVFIPLMGCAIATGLVFASLIRGVSYSPDLEEVLFNYTTLGFAFIESFSFLLFFVALGVIVL</sequence>
<geneLocation type="mitochondrion" evidence="3"/>
<feature type="transmembrane region" description="Helical" evidence="2">
    <location>
        <begin position="52"/>
        <end position="77"/>
    </location>
</feature>
<keyword evidence="2" id="KW-1133">Transmembrane helix</keyword>
<dbReference type="EMBL" id="KX494929">
    <property type="protein sequence ID" value="APW82393.1"/>
    <property type="molecule type" value="Genomic_DNA"/>
</dbReference>
<accession>A0A2I4PEP0</accession>